<dbReference type="InterPro" id="IPR055190">
    <property type="entry name" value="ATP-synt_VA_C"/>
</dbReference>
<evidence type="ECO:0000256" key="2">
    <source>
        <dbReference type="ARBA" id="ARBA00022448"/>
    </source>
</evidence>
<dbReference type="PANTHER" id="PTHR43607">
    <property type="entry name" value="V-TYPE PROTON ATPASE CATALYTIC SUBUNIT A"/>
    <property type="match status" value="1"/>
</dbReference>
<proteinExistence type="inferred from homology"/>
<dbReference type="Pfam" id="PF22919">
    <property type="entry name" value="ATP-synt_VA_C"/>
    <property type="match status" value="1"/>
</dbReference>
<dbReference type="EMBL" id="BRYB01000656">
    <property type="protein sequence ID" value="GMI34757.1"/>
    <property type="molecule type" value="Genomic_DNA"/>
</dbReference>
<comment type="similarity">
    <text evidence="1">Belongs to the ATPase alpha/beta chains family.</text>
</comment>
<evidence type="ECO:0000256" key="1">
    <source>
        <dbReference type="ARBA" id="ARBA00008936"/>
    </source>
</evidence>
<organism evidence="8 9">
    <name type="scientific">Tetraparma gracilis</name>
    <dbReference type="NCBI Taxonomy" id="2962635"/>
    <lineage>
        <taxon>Eukaryota</taxon>
        <taxon>Sar</taxon>
        <taxon>Stramenopiles</taxon>
        <taxon>Ochrophyta</taxon>
        <taxon>Bolidophyceae</taxon>
        <taxon>Parmales</taxon>
        <taxon>Triparmaceae</taxon>
        <taxon>Tetraparma</taxon>
    </lineage>
</organism>
<keyword evidence="9" id="KW-1185">Reference proteome</keyword>
<evidence type="ECO:0000256" key="3">
    <source>
        <dbReference type="ARBA" id="ARBA00022741"/>
    </source>
</evidence>
<keyword evidence="5" id="KW-1278">Translocase</keyword>
<sequence length="135" mass="15200">MQMEDNLSEIVQLVGKESLSEDQKVVMDIAKVIREDFLQQNAFTDYDYTCPLSKTMGMLACIITFYTLSQKIIADSPADAKVTWSVVKTSLATTLQKIVETKFIDPKIPGAEITRMCTDLEEETQREFAALSEGY</sequence>
<dbReference type="CDD" id="cd18111">
    <property type="entry name" value="ATP-synt_V_A-type_alpha_C"/>
    <property type="match status" value="1"/>
</dbReference>
<dbReference type="PANTHER" id="PTHR43607:SF1">
    <property type="entry name" value="H(+)-TRANSPORTING TWO-SECTOR ATPASE"/>
    <property type="match status" value="1"/>
</dbReference>
<evidence type="ECO:0000256" key="4">
    <source>
        <dbReference type="ARBA" id="ARBA00022840"/>
    </source>
</evidence>
<evidence type="ECO:0000256" key="6">
    <source>
        <dbReference type="ARBA" id="ARBA00023065"/>
    </source>
</evidence>
<protein>
    <recommendedName>
        <fullName evidence="7">ATP synthase A/B type C-terminal domain-containing protein</fullName>
    </recommendedName>
</protein>
<dbReference type="Proteomes" id="UP001165060">
    <property type="component" value="Unassembled WGS sequence"/>
</dbReference>
<name>A0ABQ6MXV9_9STRA</name>
<evidence type="ECO:0000256" key="5">
    <source>
        <dbReference type="ARBA" id="ARBA00022967"/>
    </source>
</evidence>
<dbReference type="InterPro" id="IPR024034">
    <property type="entry name" value="ATPase_F1/V1_b/a_C"/>
</dbReference>
<comment type="caution">
    <text evidence="8">The sequence shown here is derived from an EMBL/GenBank/DDBJ whole genome shotgun (WGS) entry which is preliminary data.</text>
</comment>
<keyword evidence="2" id="KW-0813">Transport</keyword>
<feature type="domain" description="ATP synthase A/B type C-terminal" evidence="7">
    <location>
        <begin position="2"/>
        <end position="79"/>
    </location>
</feature>
<keyword evidence="4" id="KW-0067">ATP-binding</keyword>
<evidence type="ECO:0000313" key="9">
    <source>
        <dbReference type="Proteomes" id="UP001165060"/>
    </source>
</evidence>
<dbReference type="InterPro" id="IPR022878">
    <property type="entry name" value="V-ATPase_asu"/>
</dbReference>
<evidence type="ECO:0000313" key="8">
    <source>
        <dbReference type="EMBL" id="GMI34757.1"/>
    </source>
</evidence>
<dbReference type="Gene3D" id="1.10.1140.10">
    <property type="entry name" value="Bovine Mitochondrial F1-atpase, Atp Synthase Beta Chain, Chain D, domain 3"/>
    <property type="match status" value="1"/>
</dbReference>
<keyword evidence="3" id="KW-0547">Nucleotide-binding</keyword>
<gene>
    <name evidence="8" type="ORF">TeGR_g5318</name>
</gene>
<dbReference type="SUPFAM" id="SSF47917">
    <property type="entry name" value="C-terminal domain of alpha and beta subunits of F1 ATP synthase"/>
    <property type="match status" value="1"/>
</dbReference>
<keyword evidence="6" id="KW-0406">Ion transport</keyword>
<accession>A0ABQ6MXV9</accession>
<evidence type="ECO:0000259" key="7">
    <source>
        <dbReference type="Pfam" id="PF22919"/>
    </source>
</evidence>
<reference evidence="8 9" key="1">
    <citation type="journal article" date="2023" name="Commun. Biol.">
        <title>Genome analysis of Parmales, the sister group of diatoms, reveals the evolutionary specialization of diatoms from phago-mixotrophs to photoautotrophs.</title>
        <authorList>
            <person name="Ban H."/>
            <person name="Sato S."/>
            <person name="Yoshikawa S."/>
            <person name="Yamada K."/>
            <person name="Nakamura Y."/>
            <person name="Ichinomiya M."/>
            <person name="Sato N."/>
            <person name="Blanc-Mathieu R."/>
            <person name="Endo H."/>
            <person name="Kuwata A."/>
            <person name="Ogata H."/>
        </authorList>
    </citation>
    <scope>NUCLEOTIDE SEQUENCE [LARGE SCALE GENOMIC DNA]</scope>
</reference>